<reference evidence="2 3" key="1">
    <citation type="submission" date="2020-08" db="EMBL/GenBank/DDBJ databases">
        <title>Genomic Encyclopedia of Type Strains, Phase IV (KMG-IV): sequencing the most valuable type-strain genomes for metagenomic binning, comparative biology and taxonomic classification.</title>
        <authorList>
            <person name="Goeker M."/>
        </authorList>
    </citation>
    <scope>NUCLEOTIDE SEQUENCE [LARGE SCALE GENOMIC DNA]</scope>
    <source>
        <strain evidence="2 3">DSM 21458</strain>
    </source>
</reference>
<evidence type="ECO:0000313" key="3">
    <source>
        <dbReference type="Proteomes" id="UP000569951"/>
    </source>
</evidence>
<dbReference type="EMBL" id="JACHHG010000002">
    <property type="protein sequence ID" value="MBB6097189.1"/>
    <property type="molecule type" value="Genomic_DNA"/>
</dbReference>
<dbReference type="Gene3D" id="3.30.470.10">
    <property type="match status" value="1"/>
</dbReference>
<evidence type="ECO:0000256" key="1">
    <source>
        <dbReference type="ARBA" id="ARBA00009320"/>
    </source>
</evidence>
<dbReference type="PANTHER" id="PTHR42743:SF4">
    <property type="entry name" value="BRANCHED-CHAIN-AMINO-ACID AMINOTRANSFERASE-RELATED"/>
    <property type="match status" value="1"/>
</dbReference>
<dbReference type="GO" id="GO:0046394">
    <property type="term" value="P:carboxylic acid biosynthetic process"/>
    <property type="evidence" value="ECO:0007669"/>
    <property type="project" value="UniProtKB-ARBA"/>
</dbReference>
<dbReference type="SUPFAM" id="SSF56752">
    <property type="entry name" value="D-aminoacid aminotransferase-like PLP-dependent enzymes"/>
    <property type="match status" value="1"/>
</dbReference>
<dbReference type="Pfam" id="PF01063">
    <property type="entry name" value="Aminotran_4"/>
    <property type="match status" value="1"/>
</dbReference>
<comment type="caution">
    <text evidence="2">The sequence shown here is derived from an EMBL/GenBank/DDBJ whole genome shotgun (WGS) entry which is preliminary data.</text>
</comment>
<dbReference type="PANTHER" id="PTHR42743">
    <property type="entry name" value="AMINO-ACID AMINOTRANSFERASE"/>
    <property type="match status" value="1"/>
</dbReference>
<dbReference type="GO" id="GO:0008696">
    <property type="term" value="F:4-amino-4-deoxychorismate lyase activity"/>
    <property type="evidence" value="ECO:0007669"/>
    <property type="project" value="UniProtKB-EC"/>
</dbReference>
<accession>A0A841HY94</accession>
<sequence>MSADWLSTPADPAALYGESAFSTLRTRHGVPLLLEAHLERLRGTCRLLGLPDPPAADAVREDAARHPHPWGRYRLTVTAHGVWSQHLPLPAVPEAQRAGADVWLSGWRVHPQLAAHKTGNYLPYRLAALEAVGQGALEALLLSSDGGRVADGSRSSPLLEVEGELWVPSGGLQSVTRAALLAAWGRPWREVELRPEDLCRAQHLWLCGSGLGVLPVARVRGAHLALSFAARALPFEDERFRVPDGS</sequence>
<keyword evidence="2" id="KW-0456">Lyase</keyword>
<dbReference type="InterPro" id="IPR050571">
    <property type="entry name" value="Class-IV_PLP-Dep_Aminotrnsfr"/>
</dbReference>
<dbReference type="AlphaFoldDB" id="A0A841HY94"/>
<dbReference type="InterPro" id="IPR001544">
    <property type="entry name" value="Aminotrans_IV"/>
</dbReference>
<dbReference type="InterPro" id="IPR043131">
    <property type="entry name" value="BCAT-like_N"/>
</dbReference>
<name>A0A841HY94_9DEIO</name>
<dbReference type="EC" id="4.1.3.38" evidence="2"/>
<dbReference type="Gene3D" id="3.20.10.10">
    <property type="entry name" value="D-amino Acid Aminotransferase, subunit A, domain 2"/>
    <property type="match status" value="1"/>
</dbReference>
<comment type="similarity">
    <text evidence="1">Belongs to the class-IV pyridoxal-phosphate-dependent aminotransferase family.</text>
</comment>
<organism evidence="2 3">
    <name type="scientific">Deinobacterium chartae</name>
    <dbReference type="NCBI Taxonomy" id="521158"/>
    <lineage>
        <taxon>Bacteria</taxon>
        <taxon>Thermotogati</taxon>
        <taxon>Deinococcota</taxon>
        <taxon>Deinococci</taxon>
        <taxon>Deinococcales</taxon>
        <taxon>Deinococcaceae</taxon>
        <taxon>Deinobacterium</taxon>
    </lineage>
</organism>
<dbReference type="InterPro" id="IPR043132">
    <property type="entry name" value="BCAT-like_C"/>
</dbReference>
<dbReference type="Proteomes" id="UP000569951">
    <property type="component" value="Unassembled WGS sequence"/>
</dbReference>
<dbReference type="InterPro" id="IPR036038">
    <property type="entry name" value="Aminotransferase-like"/>
</dbReference>
<evidence type="ECO:0000313" key="2">
    <source>
        <dbReference type="EMBL" id="MBB6097189.1"/>
    </source>
</evidence>
<keyword evidence="3" id="KW-1185">Reference proteome</keyword>
<gene>
    <name evidence="2" type="ORF">HNR42_000603</name>
</gene>
<proteinExistence type="inferred from homology"/>
<dbReference type="RefSeq" id="WP_183984371.1">
    <property type="nucleotide sequence ID" value="NZ_JACHHG010000002.1"/>
</dbReference>
<protein>
    <submittedName>
        <fullName evidence="2">4-amino-4-deoxychorismate lyase</fullName>
        <ecNumber evidence="2">4.1.3.38</ecNumber>
    </submittedName>
</protein>